<evidence type="ECO:0000256" key="3">
    <source>
        <dbReference type="ARBA" id="ARBA00022722"/>
    </source>
</evidence>
<evidence type="ECO:0000256" key="5">
    <source>
        <dbReference type="ARBA" id="ARBA00022801"/>
    </source>
</evidence>
<dbReference type="InterPro" id="IPR029060">
    <property type="entry name" value="PIN-like_dom_sf"/>
</dbReference>
<protein>
    <recommendedName>
        <fullName evidence="8">PIN domain-containing protein</fullName>
    </recommendedName>
</protein>
<dbReference type="Pfam" id="PF01850">
    <property type="entry name" value="PIN"/>
    <property type="match status" value="1"/>
</dbReference>
<dbReference type="Gene3D" id="3.40.50.1010">
    <property type="entry name" value="5'-nuclease"/>
    <property type="match status" value="1"/>
</dbReference>
<dbReference type="PANTHER" id="PTHR33653">
    <property type="entry name" value="RIBONUCLEASE VAPC2"/>
    <property type="match status" value="1"/>
</dbReference>
<name>A0A1A2Z3D8_9MYCO</name>
<dbReference type="EMBL" id="LZKJ01000145">
    <property type="protein sequence ID" value="OBI43701.1"/>
    <property type="molecule type" value="Genomic_DNA"/>
</dbReference>
<dbReference type="InterPro" id="IPR050556">
    <property type="entry name" value="Type_II_TA_system_RNase"/>
</dbReference>
<sequence length="131" mass="14205">MHERVLLDTSVVIDFPADAVAAHAATAAVSTITLAELSYGLHTDDPLLNAAREQRYHWIANTFAPIPFDATAARVYGALCANVRAIGRNPKPRRFDLLIAAVAVALGVPLITRNEADFLRVHRTLKIIAVP</sequence>
<evidence type="ECO:0000259" key="8">
    <source>
        <dbReference type="Pfam" id="PF01850"/>
    </source>
</evidence>
<evidence type="ECO:0000313" key="10">
    <source>
        <dbReference type="Proteomes" id="UP000093592"/>
    </source>
</evidence>
<dbReference type="OrthoDB" id="3257696at2"/>
<evidence type="ECO:0000256" key="6">
    <source>
        <dbReference type="ARBA" id="ARBA00022842"/>
    </source>
</evidence>
<keyword evidence="6" id="KW-0460">Magnesium</keyword>
<keyword evidence="2" id="KW-1277">Toxin-antitoxin system</keyword>
<comment type="cofactor">
    <cofactor evidence="1">
        <name>Mg(2+)</name>
        <dbReference type="ChEBI" id="CHEBI:18420"/>
    </cofactor>
</comment>
<gene>
    <name evidence="9" type="ORF">A5707_04740</name>
</gene>
<evidence type="ECO:0000256" key="7">
    <source>
        <dbReference type="ARBA" id="ARBA00038093"/>
    </source>
</evidence>
<organism evidence="9 10">
    <name type="scientific">Mycobacterium kyorinense</name>
    <dbReference type="NCBI Taxonomy" id="487514"/>
    <lineage>
        <taxon>Bacteria</taxon>
        <taxon>Bacillati</taxon>
        <taxon>Actinomycetota</taxon>
        <taxon>Actinomycetes</taxon>
        <taxon>Mycobacteriales</taxon>
        <taxon>Mycobacteriaceae</taxon>
        <taxon>Mycobacterium</taxon>
    </lineage>
</organism>
<dbReference type="GO" id="GO:0016787">
    <property type="term" value="F:hydrolase activity"/>
    <property type="evidence" value="ECO:0007669"/>
    <property type="project" value="UniProtKB-KW"/>
</dbReference>
<dbReference type="AlphaFoldDB" id="A0A1A2Z3D8"/>
<reference evidence="10" key="1">
    <citation type="submission" date="2016-06" db="EMBL/GenBank/DDBJ databases">
        <authorList>
            <person name="Sutton G."/>
            <person name="Brinkac L."/>
            <person name="Sanka R."/>
            <person name="Adams M."/>
            <person name="Lau E."/>
            <person name="Sam S."/>
            <person name="Sreng N."/>
            <person name="Him V."/>
            <person name="Kerleguer A."/>
            <person name="Cheng S."/>
        </authorList>
    </citation>
    <scope>NUCLEOTIDE SEQUENCE [LARGE SCALE GENOMIC DNA]</scope>
    <source>
        <strain evidence="10">E861</strain>
    </source>
</reference>
<dbReference type="GO" id="GO:0004518">
    <property type="term" value="F:nuclease activity"/>
    <property type="evidence" value="ECO:0007669"/>
    <property type="project" value="UniProtKB-KW"/>
</dbReference>
<dbReference type="Proteomes" id="UP000093592">
    <property type="component" value="Unassembled WGS sequence"/>
</dbReference>
<dbReference type="SUPFAM" id="SSF88723">
    <property type="entry name" value="PIN domain-like"/>
    <property type="match status" value="1"/>
</dbReference>
<evidence type="ECO:0000256" key="1">
    <source>
        <dbReference type="ARBA" id="ARBA00001946"/>
    </source>
</evidence>
<dbReference type="PANTHER" id="PTHR33653:SF1">
    <property type="entry name" value="RIBONUCLEASE VAPC2"/>
    <property type="match status" value="1"/>
</dbReference>
<dbReference type="RefSeq" id="WP_065015516.1">
    <property type="nucleotide sequence ID" value="NZ_LZKJ01000145.1"/>
</dbReference>
<dbReference type="InterPro" id="IPR002716">
    <property type="entry name" value="PIN_dom"/>
</dbReference>
<keyword evidence="5" id="KW-0378">Hydrolase</keyword>
<keyword evidence="4" id="KW-0479">Metal-binding</keyword>
<keyword evidence="3" id="KW-0540">Nuclease</keyword>
<comment type="similarity">
    <text evidence="7">Belongs to the PINc/VapC protein family.</text>
</comment>
<evidence type="ECO:0000313" key="9">
    <source>
        <dbReference type="EMBL" id="OBI43701.1"/>
    </source>
</evidence>
<evidence type="ECO:0000256" key="4">
    <source>
        <dbReference type="ARBA" id="ARBA00022723"/>
    </source>
</evidence>
<dbReference type="GO" id="GO:0046872">
    <property type="term" value="F:metal ion binding"/>
    <property type="evidence" value="ECO:0007669"/>
    <property type="project" value="UniProtKB-KW"/>
</dbReference>
<proteinExistence type="inferred from homology"/>
<feature type="domain" description="PIN" evidence="8">
    <location>
        <begin position="5"/>
        <end position="121"/>
    </location>
</feature>
<evidence type="ECO:0000256" key="2">
    <source>
        <dbReference type="ARBA" id="ARBA00022649"/>
    </source>
</evidence>
<comment type="caution">
    <text evidence="9">The sequence shown here is derived from an EMBL/GenBank/DDBJ whole genome shotgun (WGS) entry which is preliminary data.</text>
</comment>
<accession>A0A1A2Z3D8</accession>